<evidence type="ECO:0000256" key="1">
    <source>
        <dbReference type="SAM" id="SignalP"/>
    </source>
</evidence>
<dbReference type="RefSeq" id="WP_141518043.1">
    <property type="nucleotide sequence ID" value="NZ_VICE01000066.1"/>
</dbReference>
<name>A0A508AF01_9GAMM</name>
<sequence length="344" mass="36756">MRTGARVWCLGWILGLAGCAANGGLATGALPVHGARLEGFDYPHPVSTYRFQSQGQALEMAYMDVPPDGAPNGRTVVLMHGKNFCAATWEATIGVLSGAGFRVIAPDQVGFCKSSKPAAYQFSFHQLAANTHALLAKAGVERAIVIGHSMGGMLATRHALDFPDAVERLVLVNPIGIEDWQAEGVPYASIDALFAQELRTDAASIKAYQSRFYYNGAWKPEYDRWVDMLAGMYAGPGGRQVAWNQALASDMLFTQPVVHEFGSIRVPVVLMIGGKDRTAPGAGRAPPEVAARLGDYPVLGRWAAGAIPDATLVEFPELGHSPQVEAPARFHAALLDALVETADE</sequence>
<dbReference type="EMBL" id="VICE01000066">
    <property type="protein sequence ID" value="TQD46358.1"/>
    <property type="molecule type" value="Genomic_DNA"/>
</dbReference>
<feature type="chain" id="PRO_5021419596" evidence="1">
    <location>
        <begin position="21"/>
        <end position="344"/>
    </location>
</feature>
<dbReference type="AlphaFoldDB" id="A0A508AF01"/>
<evidence type="ECO:0000313" key="4">
    <source>
        <dbReference type="Proteomes" id="UP000318212"/>
    </source>
</evidence>
<dbReference type="InterPro" id="IPR000073">
    <property type="entry name" value="AB_hydrolase_1"/>
</dbReference>
<protein>
    <submittedName>
        <fullName evidence="3">Alpha/beta hydrolase</fullName>
    </submittedName>
</protein>
<organism evidence="3 4">
    <name type="scientific">Marilutibacter aestuarii</name>
    <dbReference type="NCBI Taxonomy" id="1706195"/>
    <lineage>
        <taxon>Bacteria</taxon>
        <taxon>Pseudomonadati</taxon>
        <taxon>Pseudomonadota</taxon>
        <taxon>Gammaproteobacteria</taxon>
        <taxon>Lysobacterales</taxon>
        <taxon>Lysobacteraceae</taxon>
        <taxon>Marilutibacter</taxon>
    </lineage>
</organism>
<evidence type="ECO:0000313" key="3">
    <source>
        <dbReference type="EMBL" id="TQD46358.1"/>
    </source>
</evidence>
<accession>A0A508AF01</accession>
<dbReference type="PROSITE" id="PS51257">
    <property type="entry name" value="PROKAR_LIPOPROTEIN"/>
    <property type="match status" value="1"/>
</dbReference>
<dbReference type="PANTHER" id="PTHR43798:SF33">
    <property type="entry name" value="HYDROLASE, PUTATIVE (AFU_ORTHOLOGUE AFUA_2G14860)-RELATED"/>
    <property type="match status" value="1"/>
</dbReference>
<dbReference type="Gene3D" id="3.40.50.1820">
    <property type="entry name" value="alpha/beta hydrolase"/>
    <property type="match status" value="1"/>
</dbReference>
<evidence type="ECO:0000259" key="2">
    <source>
        <dbReference type="Pfam" id="PF00561"/>
    </source>
</evidence>
<dbReference type="PANTHER" id="PTHR43798">
    <property type="entry name" value="MONOACYLGLYCEROL LIPASE"/>
    <property type="match status" value="1"/>
</dbReference>
<dbReference type="GO" id="GO:0046464">
    <property type="term" value="P:acylglycerol catabolic process"/>
    <property type="evidence" value="ECO:0007669"/>
    <property type="project" value="TreeGrafter"/>
</dbReference>
<keyword evidence="4" id="KW-1185">Reference proteome</keyword>
<gene>
    <name evidence="3" type="ORF">FKV25_06855</name>
</gene>
<dbReference type="PRINTS" id="PR00111">
    <property type="entry name" value="ABHYDROLASE"/>
</dbReference>
<dbReference type="GO" id="GO:0047372">
    <property type="term" value="F:monoacylglycerol lipase activity"/>
    <property type="evidence" value="ECO:0007669"/>
    <property type="project" value="TreeGrafter"/>
</dbReference>
<keyword evidence="3" id="KW-0378">Hydrolase</keyword>
<keyword evidence="1" id="KW-0732">Signal</keyword>
<dbReference type="Proteomes" id="UP000318212">
    <property type="component" value="Unassembled WGS sequence"/>
</dbReference>
<dbReference type="SUPFAM" id="SSF53474">
    <property type="entry name" value="alpha/beta-Hydrolases"/>
    <property type="match status" value="1"/>
</dbReference>
<dbReference type="InterPro" id="IPR050266">
    <property type="entry name" value="AB_hydrolase_sf"/>
</dbReference>
<reference evidence="3 4" key="1">
    <citation type="submission" date="2019-06" db="EMBL/GenBank/DDBJ databases">
        <title>Lysobacter alkalisoli sp. nov. isolated from saline soil.</title>
        <authorList>
            <person name="Sun J.-Q."/>
            <person name="Xu L."/>
        </authorList>
    </citation>
    <scope>NUCLEOTIDE SEQUENCE [LARGE SCALE GENOMIC DNA]</scope>
    <source>
        <strain evidence="3 4">JCM 31130</strain>
    </source>
</reference>
<dbReference type="OrthoDB" id="9773293at2"/>
<comment type="caution">
    <text evidence="3">The sequence shown here is derived from an EMBL/GenBank/DDBJ whole genome shotgun (WGS) entry which is preliminary data.</text>
</comment>
<dbReference type="GO" id="GO:0016020">
    <property type="term" value="C:membrane"/>
    <property type="evidence" value="ECO:0007669"/>
    <property type="project" value="TreeGrafter"/>
</dbReference>
<proteinExistence type="predicted"/>
<feature type="domain" description="AB hydrolase-1" evidence="2">
    <location>
        <begin position="75"/>
        <end position="325"/>
    </location>
</feature>
<dbReference type="InterPro" id="IPR029058">
    <property type="entry name" value="AB_hydrolase_fold"/>
</dbReference>
<dbReference type="Pfam" id="PF00561">
    <property type="entry name" value="Abhydrolase_1"/>
    <property type="match status" value="1"/>
</dbReference>
<feature type="signal peptide" evidence="1">
    <location>
        <begin position="1"/>
        <end position="20"/>
    </location>
</feature>